<evidence type="ECO:0000256" key="1">
    <source>
        <dbReference type="SAM" id="MobiDB-lite"/>
    </source>
</evidence>
<evidence type="ECO:0000313" key="3">
    <source>
        <dbReference type="EMBL" id="GAA2151322.1"/>
    </source>
</evidence>
<comment type="caution">
    <text evidence="3">The sequence shown here is derived from an EMBL/GenBank/DDBJ whole genome shotgun (WGS) entry which is preliminary data.</text>
</comment>
<evidence type="ECO:0000259" key="2">
    <source>
        <dbReference type="PROSITE" id="PS50943"/>
    </source>
</evidence>
<feature type="domain" description="HTH cro/C1-type" evidence="2">
    <location>
        <begin position="45"/>
        <end position="98"/>
    </location>
</feature>
<dbReference type="InterPro" id="IPR001387">
    <property type="entry name" value="Cro/C1-type_HTH"/>
</dbReference>
<accession>A0ABN3A0C9</accession>
<dbReference type="Proteomes" id="UP001422759">
    <property type="component" value="Unassembled WGS sequence"/>
</dbReference>
<protein>
    <submittedName>
        <fullName evidence="3">Helix-turn-helix transcriptional regulator</fullName>
    </submittedName>
</protein>
<feature type="region of interest" description="Disordered" evidence="1">
    <location>
        <begin position="1"/>
        <end position="22"/>
    </location>
</feature>
<dbReference type="InterPro" id="IPR041413">
    <property type="entry name" value="MLTR_LBD"/>
</dbReference>
<dbReference type="CDD" id="cd00093">
    <property type="entry name" value="HTH_XRE"/>
    <property type="match status" value="1"/>
</dbReference>
<dbReference type="SUPFAM" id="SSF47413">
    <property type="entry name" value="lambda repressor-like DNA-binding domains"/>
    <property type="match status" value="1"/>
</dbReference>
<dbReference type="PANTHER" id="PTHR35010:SF2">
    <property type="entry name" value="BLL4672 PROTEIN"/>
    <property type="match status" value="1"/>
</dbReference>
<dbReference type="Pfam" id="PF13560">
    <property type="entry name" value="HTH_31"/>
    <property type="match status" value="1"/>
</dbReference>
<dbReference type="Gene3D" id="1.10.260.40">
    <property type="entry name" value="lambda repressor-like DNA-binding domains"/>
    <property type="match status" value="1"/>
</dbReference>
<organism evidence="3 4">
    <name type="scientific">Kitasatospora kazusensis</name>
    <dbReference type="NCBI Taxonomy" id="407974"/>
    <lineage>
        <taxon>Bacteria</taxon>
        <taxon>Bacillati</taxon>
        <taxon>Actinomycetota</taxon>
        <taxon>Actinomycetes</taxon>
        <taxon>Kitasatosporales</taxon>
        <taxon>Streptomycetaceae</taxon>
        <taxon>Kitasatospora</taxon>
    </lineage>
</organism>
<dbReference type="Gene3D" id="3.30.450.180">
    <property type="match status" value="1"/>
</dbReference>
<dbReference type="InterPro" id="IPR010982">
    <property type="entry name" value="Lambda_DNA-bd_dom_sf"/>
</dbReference>
<keyword evidence="4" id="KW-1185">Reference proteome</keyword>
<name>A0ABN3A0C9_9ACTN</name>
<dbReference type="SMART" id="SM00530">
    <property type="entry name" value="HTH_XRE"/>
    <property type="match status" value="1"/>
</dbReference>
<dbReference type="EMBL" id="BAAANT010000031">
    <property type="protein sequence ID" value="GAA2151322.1"/>
    <property type="molecule type" value="Genomic_DNA"/>
</dbReference>
<dbReference type="Pfam" id="PF17765">
    <property type="entry name" value="MLTR_LBD"/>
    <property type="match status" value="1"/>
</dbReference>
<evidence type="ECO:0000313" key="4">
    <source>
        <dbReference type="Proteomes" id="UP001422759"/>
    </source>
</evidence>
<dbReference type="PROSITE" id="PS50943">
    <property type="entry name" value="HTH_CROC1"/>
    <property type="match status" value="1"/>
</dbReference>
<dbReference type="RefSeq" id="WP_344467874.1">
    <property type="nucleotide sequence ID" value="NZ_BAAANT010000031.1"/>
</dbReference>
<proteinExistence type="predicted"/>
<gene>
    <name evidence="3" type="ORF">GCM10009760_46570</name>
</gene>
<dbReference type="PANTHER" id="PTHR35010">
    <property type="entry name" value="BLL4672 PROTEIN-RELATED"/>
    <property type="match status" value="1"/>
</dbReference>
<reference evidence="3 4" key="1">
    <citation type="journal article" date="2019" name="Int. J. Syst. Evol. Microbiol.">
        <title>The Global Catalogue of Microorganisms (GCM) 10K type strain sequencing project: providing services to taxonomists for standard genome sequencing and annotation.</title>
        <authorList>
            <consortium name="The Broad Institute Genomics Platform"/>
            <consortium name="The Broad Institute Genome Sequencing Center for Infectious Disease"/>
            <person name="Wu L."/>
            <person name="Ma J."/>
        </authorList>
    </citation>
    <scope>NUCLEOTIDE SEQUENCE [LARGE SCALE GENOMIC DNA]</scope>
    <source>
        <strain evidence="3 4">JCM 14560</strain>
    </source>
</reference>
<sequence>MVESRSTSRSGTGQSGSLESSLGGYLRARRALVSPEEAGLPVTGLRRVPGLRREEVAGLVGVSIDYYVRLEQGRADRPSAEVLEALARALRLGSAERAHLFDLARPRRSRQAGRAERPEGLRPGLVRVVDAILTTPAVVLNQYTDVLAWNPLAAVLIADFAALAPQRRNMARLIFLDLAARQVHPDWERAARDTVGILRMAAGRHPHQPALVRLVGELSLGSEAFRRLWASHHVHEKTHGPKVFHHPLVGELALRYESFAVPGEAHQVLVVYTAPAGSAAEEALGFLGSLTAVPPGGTPVSAS</sequence>